<dbReference type="EMBL" id="MN740975">
    <property type="protein sequence ID" value="QHU20808.1"/>
    <property type="molecule type" value="Genomic_DNA"/>
</dbReference>
<dbReference type="AlphaFoldDB" id="A0A6C0KWU7"/>
<protein>
    <submittedName>
        <fullName evidence="1">Uncharacterized protein</fullName>
    </submittedName>
</protein>
<name>A0A6C0KWU7_9ZZZZ</name>
<accession>A0A6C0KWU7</accession>
<proteinExistence type="predicted"/>
<reference evidence="1" key="1">
    <citation type="journal article" date="2020" name="Nature">
        <title>Giant virus diversity and host interactions through global metagenomics.</title>
        <authorList>
            <person name="Schulz F."/>
            <person name="Roux S."/>
            <person name="Paez-Espino D."/>
            <person name="Jungbluth S."/>
            <person name="Walsh D.A."/>
            <person name="Denef V.J."/>
            <person name="McMahon K.D."/>
            <person name="Konstantinidis K.T."/>
            <person name="Eloe-Fadrosh E.A."/>
            <person name="Kyrpides N.C."/>
            <person name="Woyke T."/>
        </authorList>
    </citation>
    <scope>NUCLEOTIDE SEQUENCE</scope>
    <source>
        <strain evidence="1">GVMAG-S-3300013094-100</strain>
    </source>
</reference>
<organism evidence="1">
    <name type="scientific">viral metagenome</name>
    <dbReference type="NCBI Taxonomy" id="1070528"/>
    <lineage>
        <taxon>unclassified sequences</taxon>
        <taxon>metagenomes</taxon>
        <taxon>organismal metagenomes</taxon>
    </lineage>
</organism>
<sequence length="381" mass="43192">MPVLKIFIIHTSALSIRMQKLEPIIQVLKKSAQNANYKVEIVLIISPDPTALHSQLEELQKKVSYDKTGNPFFDQCIQVLSLEMISNIEKHKEALKKIVNNKYSSDDDLYLIIEDDTVILKDCIQNFEDILTLDHKNHEWDMIILGLSKSVNPKDKQDLESLNELNASGKILPSKEAYFIRKNIATKVLSEFENYKFTYRIQLSWIINTEGAGGAGGTEGGGSGLKVYYPRKRTTIDGSKLGLFTSSIHSNNILTYNNEYMQLYKYLTLSKEEIEKNMPAITDLYKSVKNLNSCDFTHLYGLLKIKVDMLKEGEELLLEAIEQVKQSQGLLNSRSDVANNLIELYQHLQNDIPKISTAATTAGISSRYKDVVFRNSDGILL</sequence>
<evidence type="ECO:0000313" key="1">
    <source>
        <dbReference type="EMBL" id="QHU20808.1"/>
    </source>
</evidence>